<gene>
    <name evidence="1" type="ORF">GCM10009717_01500</name>
</gene>
<sequence length="66" mass="7165">MNGMVDDVRACSTVFSSIRLAHETSRSEYFSMVLSLSVAFLRRSEGPRALVARADKKTPRASSGTG</sequence>
<accession>A0ABN2Q1Q8</accession>
<dbReference type="Proteomes" id="UP001499954">
    <property type="component" value="Unassembled WGS sequence"/>
</dbReference>
<evidence type="ECO:0000313" key="1">
    <source>
        <dbReference type="EMBL" id="GAA1938800.1"/>
    </source>
</evidence>
<evidence type="ECO:0000313" key="2">
    <source>
        <dbReference type="Proteomes" id="UP001499954"/>
    </source>
</evidence>
<proteinExistence type="predicted"/>
<name>A0ABN2Q1Q8_9MICO</name>
<organism evidence="1 2">
    <name type="scientific">Agromyces allii</name>
    <dbReference type="NCBI Taxonomy" id="393607"/>
    <lineage>
        <taxon>Bacteria</taxon>
        <taxon>Bacillati</taxon>
        <taxon>Actinomycetota</taxon>
        <taxon>Actinomycetes</taxon>
        <taxon>Micrococcales</taxon>
        <taxon>Microbacteriaceae</taxon>
        <taxon>Agromyces</taxon>
    </lineage>
</organism>
<keyword evidence="2" id="KW-1185">Reference proteome</keyword>
<dbReference type="EMBL" id="BAAAMK010000001">
    <property type="protein sequence ID" value="GAA1938800.1"/>
    <property type="molecule type" value="Genomic_DNA"/>
</dbReference>
<reference evidence="1 2" key="1">
    <citation type="journal article" date="2019" name="Int. J. Syst. Evol. Microbiol.">
        <title>The Global Catalogue of Microorganisms (GCM) 10K type strain sequencing project: providing services to taxonomists for standard genome sequencing and annotation.</title>
        <authorList>
            <consortium name="The Broad Institute Genomics Platform"/>
            <consortium name="The Broad Institute Genome Sequencing Center for Infectious Disease"/>
            <person name="Wu L."/>
            <person name="Ma J."/>
        </authorList>
    </citation>
    <scope>NUCLEOTIDE SEQUENCE [LARGE SCALE GENOMIC DNA]</scope>
    <source>
        <strain evidence="1 2">JCM 13584</strain>
    </source>
</reference>
<comment type="caution">
    <text evidence="1">The sequence shown here is derived from an EMBL/GenBank/DDBJ whole genome shotgun (WGS) entry which is preliminary data.</text>
</comment>
<protein>
    <submittedName>
        <fullName evidence="1">Uncharacterized protein</fullName>
    </submittedName>
</protein>